<gene>
    <name evidence="2" type="ORF">J2Z17_000965</name>
</gene>
<name>A0ABS4DV83_9HYPH</name>
<sequence length="34" mass="3935">MQSLESLFPLLVSALAIYLFFRWVVRDMNGSSNE</sequence>
<feature type="transmembrane region" description="Helical" evidence="1">
    <location>
        <begin position="6"/>
        <end position="25"/>
    </location>
</feature>
<keyword evidence="1" id="KW-1133">Transmembrane helix</keyword>
<accession>A0ABS4DV83</accession>
<evidence type="ECO:0000313" key="3">
    <source>
        <dbReference type="Proteomes" id="UP000759443"/>
    </source>
</evidence>
<keyword evidence="3" id="KW-1185">Reference proteome</keyword>
<protein>
    <submittedName>
        <fullName evidence="2">Uncharacterized protein</fullName>
    </submittedName>
</protein>
<evidence type="ECO:0000256" key="1">
    <source>
        <dbReference type="SAM" id="Phobius"/>
    </source>
</evidence>
<proteinExistence type="predicted"/>
<reference evidence="2 3" key="1">
    <citation type="submission" date="2021-03" db="EMBL/GenBank/DDBJ databases">
        <title>Genomic Encyclopedia of Type Strains, Phase IV (KMG-IV): sequencing the most valuable type-strain genomes for metagenomic binning, comparative biology and taxonomic classification.</title>
        <authorList>
            <person name="Goeker M."/>
        </authorList>
    </citation>
    <scope>NUCLEOTIDE SEQUENCE [LARGE SCALE GENOMIC DNA]</scope>
    <source>
        <strain evidence="2 3">DSM 21600</strain>
    </source>
</reference>
<dbReference type="Proteomes" id="UP000759443">
    <property type="component" value="Unassembled WGS sequence"/>
</dbReference>
<comment type="caution">
    <text evidence="2">The sequence shown here is derived from an EMBL/GenBank/DDBJ whole genome shotgun (WGS) entry which is preliminary data.</text>
</comment>
<evidence type="ECO:0000313" key="2">
    <source>
        <dbReference type="EMBL" id="MBP1849544.1"/>
    </source>
</evidence>
<dbReference type="EMBL" id="JAGGJU010000002">
    <property type="protein sequence ID" value="MBP1849544.1"/>
    <property type="molecule type" value="Genomic_DNA"/>
</dbReference>
<keyword evidence="1" id="KW-0472">Membrane</keyword>
<organism evidence="2 3">
    <name type="scientific">Rhizobium halophytocola</name>
    <dbReference type="NCBI Taxonomy" id="735519"/>
    <lineage>
        <taxon>Bacteria</taxon>
        <taxon>Pseudomonadati</taxon>
        <taxon>Pseudomonadota</taxon>
        <taxon>Alphaproteobacteria</taxon>
        <taxon>Hyphomicrobiales</taxon>
        <taxon>Rhizobiaceae</taxon>
        <taxon>Rhizobium/Agrobacterium group</taxon>
        <taxon>Rhizobium</taxon>
    </lineage>
</organism>
<keyword evidence="1" id="KW-0812">Transmembrane</keyword>